<protein>
    <submittedName>
        <fullName evidence="8">Site-specific recombinase, phage integrase family protein</fullName>
    </submittedName>
</protein>
<keyword evidence="2" id="KW-0229">DNA integration</keyword>
<dbReference type="OrthoDB" id="9795573at2"/>
<dbReference type="KEGG" id="oai:OLEAN_C06760"/>
<evidence type="ECO:0000256" key="4">
    <source>
        <dbReference type="ARBA" id="ARBA00023172"/>
    </source>
</evidence>
<dbReference type="CDD" id="cd00801">
    <property type="entry name" value="INT_P4_C"/>
    <property type="match status" value="1"/>
</dbReference>
<evidence type="ECO:0000259" key="7">
    <source>
        <dbReference type="PROSITE" id="PS51900"/>
    </source>
</evidence>
<dbReference type="SUPFAM" id="SSF56349">
    <property type="entry name" value="DNA breaking-rejoining enzymes"/>
    <property type="match status" value="1"/>
</dbReference>
<dbReference type="Gene3D" id="1.10.443.10">
    <property type="entry name" value="Intergrase catalytic core"/>
    <property type="match status" value="1"/>
</dbReference>
<proteinExistence type="inferred from homology"/>
<name>R4YKC6_OLEAN</name>
<dbReference type="AlphaFoldDB" id="R4YKC6"/>
<feature type="domain" description="Core-binding (CB)" evidence="7">
    <location>
        <begin position="105"/>
        <end position="186"/>
    </location>
</feature>
<keyword evidence="3 5" id="KW-0238">DNA-binding</keyword>
<gene>
    <name evidence="8" type="ORF">OLEAN_C06760</name>
</gene>
<dbReference type="Gene3D" id="3.30.160.390">
    <property type="entry name" value="Integrase, DNA-binding domain"/>
    <property type="match status" value="1"/>
</dbReference>
<dbReference type="PANTHER" id="PTHR30629:SF6">
    <property type="entry name" value="PROPHAGE INTEGRASE INTA-RELATED"/>
    <property type="match status" value="1"/>
</dbReference>
<evidence type="ECO:0000259" key="6">
    <source>
        <dbReference type="PROSITE" id="PS51898"/>
    </source>
</evidence>
<dbReference type="Pfam" id="PF13356">
    <property type="entry name" value="Arm-DNA-bind_3"/>
    <property type="match status" value="1"/>
</dbReference>
<evidence type="ECO:0000313" key="8">
    <source>
        <dbReference type="EMBL" id="CCK74852.1"/>
    </source>
</evidence>
<dbReference type="PROSITE" id="PS51898">
    <property type="entry name" value="TYR_RECOMBINASE"/>
    <property type="match status" value="1"/>
</dbReference>
<dbReference type="GO" id="GO:0015074">
    <property type="term" value="P:DNA integration"/>
    <property type="evidence" value="ECO:0007669"/>
    <property type="project" value="UniProtKB-KW"/>
</dbReference>
<dbReference type="InterPro" id="IPR050808">
    <property type="entry name" value="Phage_Integrase"/>
</dbReference>
<dbReference type="Pfam" id="PF22022">
    <property type="entry name" value="Phage_int_M"/>
    <property type="match status" value="1"/>
</dbReference>
<dbReference type="GO" id="GO:0003677">
    <property type="term" value="F:DNA binding"/>
    <property type="evidence" value="ECO:0007669"/>
    <property type="project" value="UniProtKB-UniRule"/>
</dbReference>
<organism evidence="8 9">
    <name type="scientific">Oleispira antarctica RB-8</name>
    <dbReference type="NCBI Taxonomy" id="698738"/>
    <lineage>
        <taxon>Bacteria</taxon>
        <taxon>Pseudomonadati</taxon>
        <taxon>Pseudomonadota</taxon>
        <taxon>Gammaproteobacteria</taxon>
        <taxon>Oceanospirillales</taxon>
        <taxon>Oceanospirillaceae</taxon>
        <taxon>Oleispira</taxon>
    </lineage>
</organism>
<reference evidence="8 9" key="1">
    <citation type="journal article" date="2013" name="Nat. Commun.">
        <title>Genome sequence and functional genomic analysis of the oil-degrading bacterium Oleispira antarctica.</title>
        <authorList>
            <person name="Kube M."/>
            <person name="Chernikova T.N."/>
            <person name="Al-Ramahi Y."/>
            <person name="Beloqui A."/>
            <person name="Lopez-Cortez N."/>
            <person name="Guazzaroni M.E."/>
            <person name="Heipieper H.J."/>
            <person name="Klages S."/>
            <person name="Kotsyurbenko O.R."/>
            <person name="Langer I."/>
            <person name="Nechitaylo T.Y."/>
            <person name="Lunsdorf H."/>
            <person name="Fernandez M."/>
            <person name="Juarez S."/>
            <person name="Ciordia S."/>
            <person name="Singer A."/>
            <person name="Kagan O."/>
            <person name="Egorova O."/>
            <person name="Petit P.A."/>
            <person name="Stogios P."/>
            <person name="Kim Y."/>
            <person name="Tchigvintsev A."/>
            <person name="Flick R."/>
            <person name="Denaro R."/>
            <person name="Genovese M."/>
            <person name="Albar J.P."/>
            <person name="Reva O.N."/>
            <person name="Martinez-Gomariz M."/>
            <person name="Tran H."/>
            <person name="Ferrer M."/>
            <person name="Savchenko A."/>
            <person name="Yakunin A.F."/>
            <person name="Yakimov M.M."/>
            <person name="Golyshina O.V."/>
            <person name="Reinhardt R."/>
            <person name="Golyshin P.N."/>
        </authorList>
    </citation>
    <scope>NUCLEOTIDE SEQUENCE [LARGE SCALE GENOMIC DNA]</scope>
</reference>
<keyword evidence="9" id="KW-1185">Reference proteome</keyword>
<dbReference type="NCBIfam" id="NF007246">
    <property type="entry name" value="PRK09692.1"/>
    <property type="match status" value="1"/>
</dbReference>
<dbReference type="PATRIC" id="fig|698738.3.peg.696"/>
<sequence>MAKLTKPLTNTEVKQAKPKDKVYTLTDGGGLQLRVKPNGSKLWLLDYYRPYTKKRTSLSFGNYPSTSLAEARKQRDAAKALLAKDIDPKEHRDDHKLQSAEANNNTLEHVASQWLEIKKSTVSENHALDTWRSLELHIFPSLGKLPIHKVSAVKAIETIKPIAMKGSLETVKRLCQRLNEIMLYAVNIGLITSNPLTGINKAFHSPVKQHLPTLKPEQLPTLMAALSVASIKITTRCLIEWQLHTMVRPSEAAGTKWDEIDFENALWNIPAERMKKKKAHTVPLSEQSISLLALMRPISGTSPFVFPSDRNFHKHMHPATPNVALKRMGFHGQLVAHGLRSLASTTLNEQGFDADIVEAALAHISDNEVRNAYNRAEYIKRRIPMMCWWSEHIEKAATGQISLASRKSISLVQTGT</sequence>
<feature type="domain" description="Tyr recombinase" evidence="6">
    <location>
        <begin position="209"/>
        <end position="386"/>
    </location>
</feature>
<keyword evidence="4" id="KW-0233">DNA recombination</keyword>
<evidence type="ECO:0000256" key="1">
    <source>
        <dbReference type="ARBA" id="ARBA00008857"/>
    </source>
</evidence>
<dbReference type="HOGENOM" id="CLU_027562_0_0_6"/>
<evidence type="ECO:0000256" key="2">
    <source>
        <dbReference type="ARBA" id="ARBA00022908"/>
    </source>
</evidence>
<evidence type="ECO:0000256" key="5">
    <source>
        <dbReference type="PROSITE-ProRule" id="PRU01248"/>
    </source>
</evidence>
<dbReference type="Pfam" id="PF00589">
    <property type="entry name" value="Phage_integrase"/>
    <property type="match status" value="1"/>
</dbReference>
<dbReference type="InterPro" id="IPR025166">
    <property type="entry name" value="Integrase_DNA_bind_dom"/>
</dbReference>
<dbReference type="GO" id="GO:0006310">
    <property type="term" value="P:DNA recombination"/>
    <property type="evidence" value="ECO:0007669"/>
    <property type="project" value="UniProtKB-KW"/>
</dbReference>
<dbReference type="PROSITE" id="PS51900">
    <property type="entry name" value="CB"/>
    <property type="match status" value="1"/>
</dbReference>
<evidence type="ECO:0000313" key="9">
    <source>
        <dbReference type="Proteomes" id="UP000032749"/>
    </source>
</evidence>
<dbReference type="Gene3D" id="1.10.150.130">
    <property type="match status" value="1"/>
</dbReference>
<evidence type="ECO:0000256" key="3">
    <source>
        <dbReference type="ARBA" id="ARBA00023125"/>
    </source>
</evidence>
<dbReference type="InterPro" id="IPR002104">
    <property type="entry name" value="Integrase_catalytic"/>
</dbReference>
<dbReference type="EMBL" id="FO203512">
    <property type="protein sequence ID" value="CCK74852.1"/>
    <property type="molecule type" value="Genomic_DNA"/>
</dbReference>
<dbReference type="Proteomes" id="UP000032749">
    <property type="component" value="Chromosome"/>
</dbReference>
<dbReference type="InterPro" id="IPR044068">
    <property type="entry name" value="CB"/>
</dbReference>
<accession>R4YKC6</accession>
<dbReference type="InterPro" id="IPR038488">
    <property type="entry name" value="Integrase_DNA-bd_sf"/>
</dbReference>
<dbReference type="InterPro" id="IPR053876">
    <property type="entry name" value="Phage_int_M"/>
</dbReference>
<dbReference type="InterPro" id="IPR010998">
    <property type="entry name" value="Integrase_recombinase_N"/>
</dbReference>
<dbReference type="InterPro" id="IPR011010">
    <property type="entry name" value="DNA_brk_join_enz"/>
</dbReference>
<comment type="similarity">
    <text evidence="1">Belongs to the 'phage' integrase family.</text>
</comment>
<dbReference type="InterPro" id="IPR013762">
    <property type="entry name" value="Integrase-like_cat_sf"/>
</dbReference>
<dbReference type="PANTHER" id="PTHR30629">
    <property type="entry name" value="PROPHAGE INTEGRASE"/>
    <property type="match status" value="1"/>
</dbReference>